<dbReference type="Proteomes" id="UP000631576">
    <property type="component" value="Unassembled WGS sequence"/>
</dbReference>
<dbReference type="NCBIfam" id="TIGR01784">
    <property type="entry name" value="T_den_put_tspse"/>
    <property type="match status" value="1"/>
</dbReference>
<dbReference type="PANTHER" id="PTHR41317">
    <property type="entry name" value="PD-(D_E)XK NUCLEASE FAMILY TRANSPOSASE"/>
    <property type="match status" value="1"/>
</dbReference>
<dbReference type="EMBL" id="JACOPE010000001">
    <property type="protein sequence ID" value="MBC5684784.1"/>
    <property type="molecule type" value="Genomic_DNA"/>
</dbReference>
<proteinExistence type="predicted"/>
<dbReference type="PANTHER" id="PTHR41317:SF1">
    <property type="entry name" value="PD-(D_E)XK NUCLEASE FAMILY TRANSPOSASE"/>
    <property type="match status" value="1"/>
</dbReference>
<dbReference type="RefSeq" id="WP_118725206.1">
    <property type="nucleotide sequence ID" value="NZ_JACOPE010000001.1"/>
</dbReference>
<comment type="caution">
    <text evidence="1">The sequence shown here is derived from an EMBL/GenBank/DDBJ whole genome shotgun (WGS) entry which is preliminary data.</text>
</comment>
<name>A0ABR7GBH6_9FIRM</name>
<accession>A0ABR7GBH6</accession>
<dbReference type="Pfam" id="PF12784">
    <property type="entry name" value="PDDEXK_2"/>
    <property type="match status" value="1"/>
</dbReference>
<organism evidence="1 2">
    <name type="scientific">Ruminococcus hominis</name>
    <dbReference type="NCBI Taxonomy" id="2763065"/>
    <lineage>
        <taxon>Bacteria</taxon>
        <taxon>Bacillati</taxon>
        <taxon>Bacillota</taxon>
        <taxon>Clostridia</taxon>
        <taxon>Eubacteriales</taxon>
        <taxon>Oscillospiraceae</taxon>
        <taxon>Ruminococcus</taxon>
    </lineage>
</organism>
<evidence type="ECO:0000313" key="1">
    <source>
        <dbReference type="EMBL" id="MBC5684784.1"/>
    </source>
</evidence>
<sequence>MNRIRKRKVNTPEKPHNFIMLPTVDFCFKELMQNPKVRQGIISAILNVPPDRIQYTKLMPTILQKEHQDDKFGILDVRVMLKDGTQIDLEMQVALFNFWANRSIFYLSKMYTSQIKSGESYDKLKKCIHVSILSDTYFPDDERCYRRIAFCDTETGKVYSDLMEMHILELSKLPPEDRDENGIILWMRFLGGKCEEDFEKMAQKDVYIGEAYELLKNLSADEKKRLEYEYREKCIRDHNAAMQSAAQHGFEEGIQKGKSELILNMNAAGYPISEISKIANLAEEEVWEILQKK</sequence>
<gene>
    <name evidence="1" type="ORF">H8S40_14780</name>
</gene>
<protein>
    <submittedName>
        <fullName evidence="1">Rpn family recombination-promoting nuclease/putative transposase</fullName>
    </submittedName>
</protein>
<dbReference type="InterPro" id="IPR010106">
    <property type="entry name" value="RpnA"/>
</dbReference>
<keyword evidence="2" id="KW-1185">Reference proteome</keyword>
<evidence type="ECO:0000313" key="2">
    <source>
        <dbReference type="Proteomes" id="UP000631576"/>
    </source>
</evidence>
<reference evidence="1 2" key="1">
    <citation type="submission" date="2020-08" db="EMBL/GenBank/DDBJ databases">
        <title>Genome public.</title>
        <authorList>
            <person name="Liu C."/>
            <person name="Sun Q."/>
        </authorList>
    </citation>
    <scope>NUCLEOTIDE SEQUENCE [LARGE SCALE GENOMIC DNA]</scope>
    <source>
        <strain evidence="1 2">NSJ-13</strain>
    </source>
</reference>